<proteinExistence type="predicted"/>
<dbReference type="Proteomes" id="UP001583177">
    <property type="component" value="Unassembled WGS sequence"/>
</dbReference>
<comment type="caution">
    <text evidence="2">The sequence shown here is derived from an EMBL/GenBank/DDBJ whole genome shotgun (WGS) entry which is preliminary data.</text>
</comment>
<keyword evidence="3" id="KW-1185">Reference proteome</keyword>
<feature type="region of interest" description="Disordered" evidence="1">
    <location>
        <begin position="440"/>
        <end position="551"/>
    </location>
</feature>
<feature type="compositionally biased region" description="Polar residues" evidence="1">
    <location>
        <begin position="99"/>
        <end position="111"/>
    </location>
</feature>
<organism evidence="2 3">
    <name type="scientific">Diaporthe australafricana</name>
    <dbReference type="NCBI Taxonomy" id="127596"/>
    <lineage>
        <taxon>Eukaryota</taxon>
        <taxon>Fungi</taxon>
        <taxon>Dikarya</taxon>
        <taxon>Ascomycota</taxon>
        <taxon>Pezizomycotina</taxon>
        <taxon>Sordariomycetes</taxon>
        <taxon>Sordariomycetidae</taxon>
        <taxon>Diaporthales</taxon>
        <taxon>Diaporthaceae</taxon>
        <taxon>Diaporthe</taxon>
    </lineage>
</organism>
<feature type="region of interest" description="Disordered" evidence="1">
    <location>
        <begin position="174"/>
        <end position="202"/>
    </location>
</feature>
<evidence type="ECO:0000313" key="3">
    <source>
        <dbReference type="Proteomes" id="UP001583177"/>
    </source>
</evidence>
<feature type="compositionally biased region" description="Basic and acidic residues" evidence="1">
    <location>
        <begin position="606"/>
        <end position="616"/>
    </location>
</feature>
<feature type="compositionally biased region" description="Polar residues" evidence="1">
    <location>
        <begin position="594"/>
        <end position="603"/>
    </location>
</feature>
<protein>
    <submittedName>
        <fullName evidence="2">Uncharacterized protein</fullName>
    </submittedName>
</protein>
<feature type="region of interest" description="Disordered" evidence="1">
    <location>
        <begin position="1"/>
        <end position="55"/>
    </location>
</feature>
<evidence type="ECO:0000313" key="2">
    <source>
        <dbReference type="EMBL" id="KAL1874898.1"/>
    </source>
</evidence>
<feature type="compositionally biased region" description="Polar residues" evidence="1">
    <location>
        <begin position="179"/>
        <end position="192"/>
    </location>
</feature>
<sequence>MSNNKKWKKALLPALGSRRGGRDPTSRLPASRTVSDVSTAATLQHGDGPSPVSVDDEVDDRVISVLLETSGETDNESQSAITQKARIVAHSQTIGVMPCTENSSVASSPTRVHNKVTKHATPPRRSSRRIFQSVTRDFSRSPPKPSADGLVRPLPKFRSANLLGRETRRITRSPLVSPGKTSTYGRRGNNTIKKSESYVDKPNSPLASVVAMSNDLKGSVADSADFPAPSKMSRLRKNKVFAKFASALSEHFGRQETNQENNAGNGAAKMLSVASNDGIKPFTHGLPLDRLTLNQLPLSDTEASSTPTEHHPNDVGTLEEHKGNFLAANVRAGLAMSQKRLTMIEGSPPLEDPFSEESPRQHATMFEARLKNIQACGVSDGHVAVVPSTDPFVTAGIMDTSDNSILRTPPIGCSTPRVRNKSLIPIQIHTKVARTDPDTATQMDIVPPDGPPTSPSKRRKVAPVCDSPTKLNTSPESGPKEIFSGSPSKICGSSDTTRLSSFPPGSTIRHVPRSMGRLTGVPDLSTSAGTRRKSPKVRRKKHPSPSKKDLDLYGKFMEDSVSLGVFRDPDELAMSLTSPMATNSPALTPRDKNNLLQAFNGSHPNLRKDDNPKDHGSSLVMKSRSRIPQPVSQRARSRTETAFARDFLPVNHGDSTTEDELQWNSSTYMVGRGRGDGCDRCGSMSEAL</sequence>
<reference evidence="2 3" key="1">
    <citation type="journal article" date="2024" name="IMA Fungus">
        <title>IMA Genome - F19 : A genome assembly and annotation guide to empower mycologists, including annotated draft genome sequences of Ceratocystis pirilliformis, Diaporthe australafricana, Fusarium ophioides, Paecilomyces lecythidis, and Sporothrix stenoceras.</title>
        <authorList>
            <person name="Aylward J."/>
            <person name="Wilson A.M."/>
            <person name="Visagie C.M."/>
            <person name="Spraker J."/>
            <person name="Barnes I."/>
            <person name="Buitendag C."/>
            <person name="Ceriani C."/>
            <person name="Del Mar Angel L."/>
            <person name="du Plessis D."/>
            <person name="Fuchs T."/>
            <person name="Gasser K."/>
            <person name="Kramer D."/>
            <person name="Li W."/>
            <person name="Munsamy K."/>
            <person name="Piso A."/>
            <person name="Price J.L."/>
            <person name="Sonnekus B."/>
            <person name="Thomas C."/>
            <person name="van der Nest A."/>
            <person name="van Dijk A."/>
            <person name="van Heerden A."/>
            <person name="van Vuuren N."/>
            <person name="Yilmaz N."/>
            <person name="Duong T.A."/>
            <person name="van der Merwe N.A."/>
            <person name="Wingfield M.J."/>
            <person name="Wingfield B.D."/>
        </authorList>
    </citation>
    <scope>NUCLEOTIDE SEQUENCE [LARGE SCALE GENOMIC DNA]</scope>
    <source>
        <strain evidence="2 3">CMW 18300</strain>
    </source>
</reference>
<feature type="region of interest" description="Disordered" evidence="1">
    <location>
        <begin position="99"/>
        <end position="127"/>
    </location>
</feature>
<feature type="compositionally biased region" description="Basic residues" evidence="1">
    <location>
        <begin position="530"/>
        <end position="545"/>
    </location>
</feature>
<dbReference type="EMBL" id="JAWRVE010000021">
    <property type="protein sequence ID" value="KAL1874898.1"/>
    <property type="molecule type" value="Genomic_DNA"/>
</dbReference>
<gene>
    <name evidence="2" type="ORF">Daus18300_003439</name>
</gene>
<feature type="compositionally biased region" description="Basic residues" evidence="1">
    <location>
        <begin position="112"/>
        <end position="127"/>
    </location>
</feature>
<feature type="compositionally biased region" description="Polar residues" evidence="1">
    <location>
        <begin position="485"/>
        <end position="504"/>
    </location>
</feature>
<evidence type="ECO:0000256" key="1">
    <source>
        <dbReference type="SAM" id="MobiDB-lite"/>
    </source>
</evidence>
<accession>A0ABR3XG27</accession>
<feature type="region of interest" description="Disordered" evidence="1">
    <location>
        <begin position="581"/>
        <end position="640"/>
    </location>
</feature>
<feature type="compositionally biased region" description="Polar residues" evidence="1">
    <location>
        <begin position="32"/>
        <end position="42"/>
    </location>
</feature>
<name>A0ABR3XG27_9PEZI</name>